<dbReference type="InterPro" id="IPR040758">
    <property type="entry name" value="PrmC_N"/>
</dbReference>
<comment type="similarity">
    <text evidence="5">Belongs to the protein N5-glutamine methyltransferase family. PrmC subfamily.</text>
</comment>
<dbReference type="CDD" id="cd02440">
    <property type="entry name" value="AdoMet_MTases"/>
    <property type="match status" value="1"/>
</dbReference>
<accession>A0A1M5IU28</accession>
<reference evidence="9" key="1">
    <citation type="submission" date="2016-11" db="EMBL/GenBank/DDBJ databases">
        <authorList>
            <person name="Varghese N."/>
            <person name="Submissions S."/>
        </authorList>
    </citation>
    <scope>NUCLEOTIDE SEQUENCE [LARGE SCALE GENOMIC DNA]</scope>
    <source>
        <strain evidence="9">DSM 28223</strain>
    </source>
</reference>
<proteinExistence type="inferred from homology"/>
<dbReference type="GO" id="GO:0003676">
    <property type="term" value="F:nucleic acid binding"/>
    <property type="evidence" value="ECO:0007669"/>
    <property type="project" value="InterPro"/>
</dbReference>
<feature type="binding site" evidence="5">
    <location>
        <position position="183"/>
    </location>
    <ligand>
        <name>S-adenosyl-L-methionine</name>
        <dbReference type="ChEBI" id="CHEBI:59789"/>
    </ligand>
</feature>
<dbReference type="NCBIfam" id="TIGR03534">
    <property type="entry name" value="RF_mod_PrmC"/>
    <property type="match status" value="1"/>
</dbReference>
<dbReference type="NCBIfam" id="TIGR00536">
    <property type="entry name" value="hemK_fam"/>
    <property type="match status" value="1"/>
</dbReference>
<feature type="binding site" evidence="5">
    <location>
        <begin position="183"/>
        <end position="186"/>
    </location>
    <ligand>
        <name>substrate</name>
    </ligand>
</feature>
<dbReference type="Gene3D" id="1.10.8.10">
    <property type="entry name" value="DNA helicase RuvA subunit, C-terminal domain"/>
    <property type="match status" value="1"/>
</dbReference>
<evidence type="ECO:0000313" key="9">
    <source>
        <dbReference type="Proteomes" id="UP000184211"/>
    </source>
</evidence>
<evidence type="ECO:0000259" key="6">
    <source>
        <dbReference type="Pfam" id="PF05175"/>
    </source>
</evidence>
<dbReference type="InterPro" id="IPR002052">
    <property type="entry name" value="DNA_methylase_N6_adenine_CS"/>
</dbReference>
<feature type="binding site" evidence="5">
    <location>
        <position position="140"/>
    </location>
    <ligand>
        <name>S-adenosyl-L-methionine</name>
        <dbReference type="ChEBI" id="CHEBI:59789"/>
    </ligand>
</feature>
<dbReference type="PANTHER" id="PTHR18895">
    <property type="entry name" value="HEMK METHYLTRANSFERASE"/>
    <property type="match status" value="1"/>
</dbReference>
<dbReference type="GO" id="GO:0032259">
    <property type="term" value="P:methylation"/>
    <property type="evidence" value="ECO:0007669"/>
    <property type="project" value="UniProtKB-KW"/>
</dbReference>
<dbReference type="OrthoDB" id="9800643at2"/>
<keyword evidence="3 5" id="KW-0949">S-adenosyl-L-methionine</keyword>
<name>A0A1M5IU28_9RHOB</name>
<evidence type="ECO:0000313" key="8">
    <source>
        <dbReference type="EMBL" id="SHG31771.1"/>
    </source>
</evidence>
<dbReference type="Pfam" id="PF17827">
    <property type="entry name" value="PrmC_N"/>
    <property type="match status" value="1"/>
</dbReference>
<dbReference type="GO" id="GO:0102559">
    <property type="term" value="F:peptide chain release factor N(5)-glutamine methyltransferase activity"/>
    <property type="evidence" value="ECO:0007669"/>
    <property type="project" value="UniProtKB-EC"/>
</dbReference>
<gene>
    <name evidence="5" type="primary">prmC</name>
    <name evidence="8" type="ORF">SAMN04488044_0446</name>
</gene>
<dbReference type="RefSeq" id="WP_072789815.1">
    <property type="nucleotide sequence ID" value="NZ_FQWM01000001.1"/>
</dbReference>
<dbReference type="EC" id="2.1.1.297" evidence="5"/>
<keyword evidence="2 5" id="KW-0808">Transferase</keyword>
<evidence type="ECO:0000259" key="7">
    <source>
        <dbReference type="Pfam" id="PF17827"/>
    </source>
</evidence>
<evidence type="ECO:0000256" key="3">
    <source>
        <dbReference type="ARBA" id="ARBA00022691"/>
    </source>
</evidence>
<dbReference type="Proteomes" id="UP000184211">
    <property type="component" value="Unassembled WGS sequence"/>
</dbReference>
<evidence type="ECO:0000256" key="5">
    <source>
        <dbReference type="HAMAP-Rule" id="MF_02126"/>
    </source>
</evidence>
<dbReference type="Gene3D" id="3.40.50.150">
    <property type="entry name" value="Vaccinia Virus protein VP39"/>
    <property type="match status" value="1"/>
</dbReference>
<sequence length="278" mass="30549">MQLRSVLMEGTRVLRDAGVPGPERDARVLLAEAIGMPVARLTLEPEWVVSEDQVKVFHGYLARRSAREPVSRILGRRSFWGRQFEVTPDVLDPRPETETLIAEALKGPVPERLIDLGCGSGIIGVTLLAEWPDSRAVSTDVSRPCLEVTRRNAHHIGVADRLTTMVSDWFDRVEDTFDLIVSNPPYITEAEMAHLDPDVALHDPHLALTPGGDGLSPYRVLAAGTAKHLRPDGRLLVEIGWKQGPDVAAIFKAHGLTDVVILPDLDGRDRVVLGRKPA</sequence>
<evidence type="ECO:0000256" key="4">
    <source>
        <dbReference type="ARBA" id="ARBA00048391"/>
    </source>
</evidence>
<dbReference type="Pfam" id="PF05175">
    <property type="entry name" value="MTS"/>
    <property type="match status" value="1"/>
</dbReference>
<dbReference type="PANTHER" id="PTHR18895:SF74">
    <property type="entry name" value="MTRF1L RELEASE FACTOR GLUTAMINE METHYLTRANSFERASE"/>
    <property type="match status" value="1"/>
</dbReference>
<dbReference type="STRING" id="870908.SAMN04488044_0446"/>
<dbReference type="HAMAP" id="MF_02126">
    <property type="entry name" value="RF_methyltr_PrmC"/>
    <property type="match status" value="1"/>
</dbReference>
<comment type="catalytic activity">
    <reaction evidence="4 5">
        <text>L-glutaminyl-[peptide chain release factor] + S-adenosyl-L-methionine = N(5)-methyl-L-glutaminyl-[peptide chain release factor] + S-adenosyl-L-homocysteine + H(+)</text>
        <dbReference type="Rhea" id="RHEA:42896"/>
        <dbReference type="Rhea" id="RHEA-COMP:10271"/>
        <dbReference type="Rhea" id="RHEA-COMP:10272"/>
        <dbReference type="ChEBI" id="CHEBI:15378"/>
        <dbReference type="ChEBI" id="CHEBI:30011"/>
        <dbReference type="ChEBI" id="CHEBI:57856"/>
        <dbReference type="ChEBI" id="CHEBI:59789"/>
        <dbReference type="ChEBI" id="CHEBI:61891"/>
        <dbReference type="EC" id="2.1.1.297"/>
    </reaction>
</comment>
<dbReference type="EMBL" id="FQWM01000001">
    <property type="protein sequence ID" value="SHG31771.1"/>
    <property type="molecule type" value="Genomic_DNA"/>
</dbReference>
<dbReference type="InterPro" id="IPR007848">
    <property type="entry name" value="Small_mtfrase_dom"/>
</dbReference>
<dbReference type="AlphaFoldDB" id="A0A1M5IU28"/>
<feature type="binding site" evidence="5">
    <location>
        <begin position="117"/>
        <end position="121"/>
    </location>
    <ligand>
        <name>S-adenosyl-L-methionine</name>
        <dbReference type="ChEBI" id="CHEBI:59789"/>
    </ligand>
</feature>
<protein>
    <recommendedName>
        <fullName evidence="5">Release factor glutamine methyltransferase</fullName>
        <shortName evidence="5">RF MTase</shortName>
        <ecNumber evidence="5">2.1.1.297</ecNumber>
    </recommendedName>
    <alternativeName>
        <fullName evidence="5">N5-glutamine methyltransferase PrmC</fullName>
    </alternativeName>
    <alternativeName>
        <fullName evidence="5">Protein-(glutamine-N5) MTase PrmC</fullName>
    </alternativeName>
    <alternativeName>
        <fullName evidence="5">Protein-glutamine N-methyltransferase PrmC</fullName>
    </alternativeName>
</protein>
<keyword evidence="9" id="KW-1185">Reference proteome</keyword>
<dbReference type="InterPro" id="IPR029063">
    <property type="entry name" value="SAM-dependent_MTases_sf"/>
</dbReference>
<dbReference type="InterPro" id="IPR004556">
    <property type="entry name" value="HemK-like"/>
</dbReference>
<organism evidence="8 9">
    <name type="scientific">Cognatishimia maritima</name>
    <dbReference type="NCBI Taxonomy" id="870908"/>
    <lineage>
        <taxon>Bacteria</taxon>
        <taxon>Pseudomonadati</taxon>
        <taxon>Pseudomonadota</taxon>
        <taxon>Alphaproteobacteria</taxon>
        <taxon>Rhodobacterales</taxon>
        <taxon>Paracoccaceae</taxon>
        <taxon>Cognatishimia</taxon>
    </lineage>
</organism>
<feature type="binding site" evidence="5">
    <location>
        <position position="169"/>
    </location>
    <ligand>
        <name>S-adenosyl-L-methionine</name>
        <dbReference type="ChEBI" id="CHEBI:59789"/>
    </ligand>
</feature>
<comment type="function">
    <text evidence="5">Methylates the class 1 translation termination release factors RF1/PrfA and RF2/PrfB on the glutamine residue of the universally conserved GGQ motif.</text>
</comment>
<feature type="domain" description="Methyltransferase small" evidence="6">
    <location>
        <begin position="100"/>
        <end position="192"/>
    </location>
</feature>
<dbReference type="SUPFAM" id="SSF53335">
    <property type="entry name" value="S-adenosyl-L-methionine-dependent methyltransferases"/>
    <property type="match status" value="1"/>
</dbReference>
<dbReference type="PROSITE" id="PS00092">
    <property type="entry name" value="N6_MTASE"/>
    <property type="match status" value="1"/>
</dbReference>
<evidence type="ECO:0000256" key="1">
    <source>
        <dbReference type="ARBA" id="ARBA00022603"/>
    </source>
</evidence>
<dbReference type="InterPro" id="IPR050320">
    <property type="entry name" value="N5-glutamine_MTase"/>
</dbReference>
<dbReference type="InterPro" id="IPR019874">
    <property type="entry name" value="RF_methyltr_PrmC"/>
</dbReference>
<keyword evidence="1 5" id="KW-0489">Methyltransferase</keyword>
<evidence type="ECO:0000256" key="2">
    <source>
        <dbReference type="ARBA" id="ARBA00022679"/>
    </source>
</evidence>
<feature type="domain" description="Release factor glutamine methyltransferase N-terminal" evidence="7">
    <location>
        <begin position="6"/>
        <end position="75"/>
    </location>
</feature>